<dbReference type="InterPro" id="IPR014722">
    <property type="entry name" value="Rib_uL2_dom2"/>
</dbReference>
<dbReference type="Pfam" id="PF12656">
    <property type="entry name" value="G-patch_2"/>
    <property type="match status" value="1"/>
</dbReference>
<comment type="caution">
    <text evidence="5">The sequence shown here is derived from an EMBL/GenBank/DDBJ whole genome shotgun (WGS) entry which is preliminary data.</text>
</comment>
<gene>
    <name evidence="5" type="ORF">BSTOLATCC_MIC55692</name>
</gene>
<comment type="similarity">
    <text evidence="2">Belongs to the MOS2 family.</text>
</comment>
<dbReference type="SUPFAM" id="SSF50104">
    <property type="entry name" value="Translation proteins SH3-like domain"/>
    <property type="match status" value="1"/>
</dbReference>
<proteinExistence type="inferred from homology"/>
<dbReference type="InterPro" id="IPR005824">
    <property type="entry name" value="KOW"/>
</dbReference>
<dbReference type="EMBL" id="CAJZBQ010000054">
    <property type="protein sequence ID" value="CAG9332241.1"/>
    <property type="molecule type" value="Genomic_DNA"/>
</dbReference>
<dbReference type="GO" id="GO:0000398">
    <property type="term" value="P:mRNA splicing, via spliceosome"/>
    <property type="evidence" value="ECO:0007669"/>
    <property type="project" value="InterPro"/>
</dbReference>
<dbReference type="AlphaFoldDB" id="A0AAU9K4Y5"/>
<keyword evidence="6" id="KW-1185">Reference proteome</keyword>
<dbReference type="GO" id="GO:0003676">
    <property type="term" value="F:nucleic acid binding"/>
    <property type="evidence" value="ECO:0007669"/>
    <property type="project" value="InterPro"/>
</dbReference>
<evidence type="ECO:0000256" key="1">
    <source>
        <dbReference type="ARBA" id="ARBA00004123"/>
    </source>
</evidence>
<dbReference type="Proteomes" id="UP001162131">
    <property type="component" value="Unassembled WGS sequence"/>
</dbReference>
<evidence type="ECO:0000259" key="4">
    <source>
        <dbReference type="PROSITE" id="PS50174"/>
    </source>
</evidence>
<dbReference type="SMART" id="SM00739">
    <property type="entry name" value="KOW"/>
    <property type="match status" value="2"/>
</dbReference>
<dbReference type="PANTHER" id="PTHR15818">
    <property type="entry name" value="G PATCH AND KOW-CONTAINING"/>
    <property type="match status" value="1"/>
</dbReference>
<dbReference type="InterPro" id="IPR045166">
    <property type="entry name" value="Spp2-like"/>
</dbReference>
<comment type="subcellular location">
    <subcellularLocation>
        <location evidence="1">Nucleus</location>
    </subcellularLocation>
</comment>
<name>A0AAU9K4Y5_9CILI</name>
<reference evidence="5" key="1">
    <citation type="submission" date="2021-09" db="EMBL/GenBank/DDBJ databases">
        <authorList>
            <consortium name="AG Swart"/>
            <person name="Singh M."/>
            <person name="Singh A."/>
            <person name="Seah K."/>
            <person name="Emmerich C."/>
        </authorList>
    </citation>
    <scope>NUCLEOTIDE SEQUENCE</scope>
    <source>
        <strain evidence="5">ATCC30299</strain>
    </source>
</reference>
<evidence type="ECO:0000256" key="3">
    <source>
        <dbReference type="ARBA" id="ARBA00023242"/>
    </source>
</evidence>
<dbReference type="Pfam" id="PF25088">
    <property type="entry name" value="GPKOW_C"/>
    <property type="match status" value="1"/>
</dbReference>
<dbReference type="InterPro" id="IPR000467">
    <property type="entry name" value="G_patch_dom"/>
</dbReference>
<dbReference type="SMART" id="SM00443">
    <property type="entry name" value="G_patch"/>
    <property type="match status" value="1"/>
</dbReference>
<keyword evidence="3" id="KW-0539">Nucleus</keyword>
<evidence type="ECO:0000256" key="2">
    <source>
        <dbReference type="ARBA" id="ARBA00010966"/>
    </source>
</evidence>
<dbReference type="InterPro" id="IPR008991">
    <property type="entry name" value="Translation_prot_SH3-like_sf"/>
</dbReference>
<evidence type="ECO:0000313" key="6">
    <source>
        <dbReference type="Proteomes" id="UP001162131"/>
    </source>
</evidence>
<dbReference type="InterPro" id="IPR026822">
    <property type="entry name" value="Spp2/MOS2_G-patch"/>
</dbReference>
<sequence>MAKDIEPENYIKNPVEGFGKKIFEKLGWYEGRGVGKNSQGEIPIHFNAVPRSERKGLGATDEMESEQKRKFEIGTKVKIIEGKHKGIRGVVADIVDMFVFIELPRTVNQIRVKTSKVVKYEENENSEANDRSTRQKKLRWVMPGLRVRVRSQKVCDGSLYNSKVIINDVLDKYSFTALLRNQRIITNLTEKDIETVIPSLNEPIMILKGTNRGEVANLIERDRKRNKVKVQLINESPELIEYTQDDVCEFVKLT</sequence>
<feature type="domain" description="G-patch" evidence="4">
    <location>
        <begin position="15"/>
        <end position="62"/>
    </location>
</feature>
<evidence type="ECO:0000313" key="5">
    <source>
        <dbReference type="EMBL" id="CAG9332241.1"/>
    </source>
</evidence>
<accession>A0AAU9K4Y5</accession>
<organism evidence="5 6">
    <name type="scientific">Blepharisma stoltei</name>
    <dbReference type="NCBI Taxonomy" id="1481888"/>
    <lineage>
        <taxon>Eukaryota</taxon>
        <taxon>Sar</taxon>
        <taxon>Alveolata</taxon>
        <taxon>Ciliophora</taxon>
        <taxon>Postciliodesmatophora</taxon>
        <taxon>Heterotrichea</taxon>
        <taxon>Heterotrichida</taxon>
        <taxon>Blepharismidae</taxon>
        <taxon>Blepharisma</taxon>
    </lineage>
</organism>
<dbReference type="GO" id="GO:0005681">
    <property type="term" value="C:spliceosomal complex"/>
    <property type="evidence" value="ECO:0007669"/>
    <property type="project" value="TreeGrafter"/>
</dbReference>
<protein>
    <recommendedName>
        <fullName evidence="4">G-patch domain-containing protein</fullName>
    </recommendedName>
</protein>
<dbReference type="Gene3D" id="2.30.30.30">
    <property type="match status" value="1"/>
</dbReference>
<dbReference type="PROSITE" id="PS50174">
    <property type="entry name" value="G_PATCH"/>
    <property type="match status" value="1"/>
</dbReference>
<dbReference type="PANTHER" id="PTHR15818:SF2">
    <property type="entry name" value="G-PATCH DOMAIN AND KOW MOTIFS-CONTAINING PROTEIN"/>
    <property type="match status" value="1"/>
</dbReference>